<dbReference type="EMBL" id="BGPR01000870">
    <property type="protein sequence ID" value="GBM38473.1"/>
    <property type="molecule type" value="Genomic_DNA"/>
</dbReference>
<dbReference type="Proteomes" id="UP000499080">
    <property type="component" value="Unassembled WGS sequence"/>
</dbReference>
<proteinExistence type="predicted"/>
<gene>
    <name evidence="1" type="ORF">AVEN_24571_1</name>
</gene>
<evidence type="ECO:0000313" key="2">
    <source>
        <dbReference type="Proteomes" id="UP000499080"/>
    </source>
</evidence>
<sequence length="87" mass="9427">MSSTVLPPLRGCCGVRGTWTCGTVRATWCHGPGLVVGPGGHETTAIHGGTKKFPWRTWRGSVLSSLTWREHNEMIRSEGGSQTEGNY</sequence>
<evidence type="ECO:0000313" key="1">
    <source>
        <dbReference type="EMBL" id="GBM38473.1"/>
    </source>
</evidence>
<name>A0A4Y2FAF3_ARAVE</name>
<accession>A0A4Y2FAF3</accession>
<organism evidence="1 2">
    <name type="scientific">Araneus ventricosus</name>
    <name type="common">Orbweaver spider</name>
    <name type="synonym">Epeira ventricosa</name>
    <dbReference type="NCBI Taxonomy" id="182803"/>
    <lineage>
        <taxon>Eukaryota</taxon>
        <taxon>Metazoa</taxon>
        <taxon>Ecdysozoa</taxon>
        <taxon>Arthropoda</taxon>
        <taxon>Chelicerata</taxon>
        <taxon>Arachnida</taxon>
        <taxon>Araneae</taxon>
        <taxon>Araneomorphae</taxon>
        <taxon>Entelegynae</taxon>
        <taxon>Araneoidea</taxon>
        <taxon>Araneidae</taxon>
        <taxon>Araneus</taxon>
    </lineage>
</organism>
<keyword evidence="2" id="KW-1185">Reference proteome</keyword>
<protein>
    <submittedName>
        <fullName evidence="1">Uncharacterized protein</fullName>
    </submittedName>
</protein>
<dbReference type="AlphaFoldDB" id="A0A4Y2FAF3"/>
<reference evidence="1 2" key="1">
    <citation type="journal article" date="2019" name="Sci. Rep.">
        <title>Orb-weaving spider Araneus ventricosus genome elucidates the spidroin gene catalogue.</title>
        <authorList>
            <person name="Kono N."/>
            <person name="Nakamura H."/>
            <person name="Ohtoshi R."/>
            <person name="Moran D.A.P."/>
            <person name="Shinohara A."/>
            <person name="Yoshida Y."/>
            <person name="Fujiwara M."/>
            <person name="Mori M."/>
            <person name="Tomita M."/>
            <person name="Arakawa K."/>
        </authorList>
    </citation>
    <scope>NUCLEOTIDE SEQUENCE [LARGE SCALE GENOMIC DNA]</scope>
</reference>
<comment type="caution">
    <text evidence="1">The sequence shown here is derived from an EMBL/GenBank/DDBJ whole genome shotgun (WGS) entry which is preliminary data.</text>
</comment>